<dbReference type="GO" id="GO:0000978">
    <property type="term" value="F:RNA polymerase II cis-regulatory region sequence-specific DNA binding"/>
    <property type="evidence" value="ECO:0007669"/>
    <property type="project" value="InterPro"/>
</dbReference>
<evidence type="ECO:0000256" key="6">
    <source>
        <dbReference type="ARBA" id="ARBA00023242"/>
    </source>
</evidence>
<keyword evidence="3" id="KW-0677">Repeat</keyword>
<dbReference type="InterPro" id="IPR051059">
    <property type="entry name" value="VerF-like"/>
</dbReference>
<dbReference type="Proteomes" id="UP000276215">
    <property type="component" value="Unassembled WGS sequence"/>
</dbReference>
<dbReference type="GO" id="GO:0000785">
    <property type="term" value="C:chromatin"/>
    <property type="evidence" value="ECO:0007669"/>
    <property type="project" value="TreeGrafter"/>
</dbReference>
<dbReference type="Pfam" id="PF00096">
    <property type="entry name" value="zf-C2H2"/>
    <property type="match status" value="1"/>
</dbReference>
<feature type="domain" description="C2H2-type" evidence="9">
    <location>
        <begin position="51"/>
        <end position="78"/>
    </location>
</feature>
<dbReference type="PANTHER" id="PTHR40626">
    <property type="entry name" value="MIP31509P"/>
    <property type="match status" value="1"/>
</dbReference>
<evidence type="ECO:0000256" key="1">
    <source>
        <dbReference type="ARBA" id="ARBA00004123"/>
    </source>
</evidence>
<dbReference type="STRING" id="1336337.A0A3N4J4J7"/>
<dbReference type="InterPro" id="IPR007219">
    <property type="entry name" value="XnlR_reg_dom"/>
</dbReference>
<dbReference type="AlphaFoldDB" id="A0A3N4J4J7"/>
<keyword evidence="2" id="KW-0479">Metal-binding</keyword>
<dbReference type="EMBL" id="ML120456">
    <property type="protein sequence ID" value="RPA93243.1"/>
    <property type="molecule type" value="Genomic_DNA"/>
</dbReference>
<feature type="compositionally biased region" description="Polar residues" evidence="8">
    <location>
        <begin position="148"/>
        <end position="165"/>
    </location>
</feature>
<keyword evidence="6" id="KW-0539">Nucleus</keyword>
<sequence length="906" mass="100160">MESTTQSSSATSPPPKSKPRKFFCNYEGCGKAFTRAEHLQRHELNHRPSPNTCKRCRAHFARPDLLDRHMERHAQKDKLAGGEGLGVLVTRKRCWRDDNGNITDKRPATSLASLPKPTTSPKSQTGKGREESGSGSDETGNMSGGDGCTSTTVPVSPPYSTASSARRQRNDGGHGHNRSPPAATTTANAVRAFDQLQSQQLELAEPGMFENETFRLPPPPPPQTYQLDPLLSDHPPSAAEVLLADYQVEYDEVFSADPASSFTMPFTTLGNYTWLFDELDSPTGTRGQSGYHDFQGLGELDKISPVEDHSLYFPSDAQPISHDIPSRDSHTATMTNITRHSPSSEPVRTLFTPHTQYSIPATSSPTSNCNNFHSYASTSASASESPSPTLSFQPLPKIDEVARSEVLSLIIQATTNASGEPQFSWNDPLLSLSALQNYLDLFFSRFNPSYPLLHRPSFEPSNVNKLLLVSVLMLGATYGEKDAHHMAVRVHDVLRGVLVSSDYFHATPELWVLQTVLLIEVFGKSRACMKQHDMAHLFHGLLINLIRRSDCQTSTPLHISLESKDLDQEWREWIIAEEKKRLALLAFLWDVQHAVLFSQSLCMSAFELRLPLPYDSPTWEANSAEAWYKARKAERPPPPFLMVIKLYLNPGKTTPALNSFSRLLILHGLMSVMWDMKRRDQTSLDSSLSTTSWQSRIATAYDAWKLDFDSHPSPSMSSSGGINTETATSTLTLYHAAHLILHTDILSLQIYAGARSILGKPVLRTDYDSSCAVVKAWSMTHAARKSVYHAAAMIRNSLQPGTADDGRSHYPWCLYLATLVCWAGCGGVKEEIVWDAKGEMRGFVEGIFERGRDRKALASGGGNPAGMIAVVAKYLGGIRWALVQEGTKVLRGLIAGRLLKEDEAFM</sequence>
<evidence type="ECO:0000256" key="3">
    <source>
        <dbReference type="ARBA" id="ARBA00022737"/>
    </source>
</evidence>
<dbReference type="CDD" id="cd12148">
    <property type="entry name" value="fungal_TF_MHR"/>
    <property type="match status" value="1"/>
</dbReference>
<protein>
    <recommendedName>
        <fullName evidence="9">C2H2-type domain-containing protein</fullName>
    </recommendedName>
</protein>
<accession>A0A3N4J4J7</accession>
<feature type="compositionally biased region" description="Basic and acidic residues" evidence="8">
    <location>
        <begin position="97"/>
        <end position="107"/>
    </location>
</feature>
<dbReference type="Gene3D" id="3.30.160.60">
    <property type="entry name" value="Classic Zinc Finger"/>
    <property type="match status" value="1"/>
</dbReference>
<evidence type="ECO:0000259" key="9">
    <source>
        <dbReference type="PROSITE" id="PS50157"/>
    </source>
</evidence>
<feature type="region of interest" description="Disordered" evidence="8">
    <location>
        <begin position="1"/>
        <end position="21"/>
    </location>
</feature>
<reference evidence="10 11" key="1">
    <citation type="journal article" date="2018" name="Nat. Ecol. Evol.">
        <title>Pezizomycetes genomes reveal the molecular basis of ectomycorrhizal truffle lifestyle.</title>
        <authorList>
            <person name="Murat C."/>
            <person name="Payen T."/>
            <person name="Noel B."/>
            <person name="Kuo A."/>
            <person name="Morin E."/>
            <person name="Chen J."/>
            <person name="Kohler A."/>
            <person name="Krizsan K."/>
            <person name="Balestrini R."/>
            <person name="Da Silva C."/>
            <person name="Montanini B."/>
            <person name="Hainaut M."/>
            <person name="Levati E."/>
            <person name="Barry K.W."/>
            <person name="Belfiori B."/>
            <person name="Cichocki N."/>
            <person name="Clum A."/>
            <person name="Dockter R.B."/>
            <person name="Fauchery L."/>
            <person name="Guy J."/>
            <person name="Iotti M."/>
            <person name="Le Tacon F."/>
            <person name="Lindquist E.A."/>
            <person name="Lipzen A."/>
            <person name="Malagnac F."/>
            <person name="Mello A."/>
            <person name="Molinier V."/>
            <person name="Miyauchi S."/>
            <person name="Poulain J."/>
            <person name="Riccioni C."/>
            <person name="Rubini A."/>
            <person name="Sitrit Y."/>
            <person name="Splivallo R."/>
            <person name="Traeger S."/>
            <person name="Wang M."/>
            <person name="Zifcakova L."/>
            <person name="Wipf D."/>
            <person name="Zambonelli A."/>
            <person name="Paolocci F."/>
            <person name="Nowrousian M."/>
            <person name="Ottonello S."/>
            <person name="Baldrian P."/>
            <person name="Spatafora J.W."/>
            <person name="Henrissat B."/>
            <person name="Nagy L.G."/>
            <person name="Aury J.M."/>
            <person name="Wincker P."/>
            <person name="Grigoriev I.V."/>
            <person name="Bonfante P."/>
            <person name="Martin F.M."/>
        </authorList>
    </citation>
    <scope>NUCLEOTIDE SEQUENCE [LARGE SCALE GENOMIC DNA]</scope>
    <source>
        <strain evidence="10 11">120613-1</strain>
    </source>
</reference>
<feature type="region of interest" description="Disordered" evidence="8">
    <location>
        <begin position="97"/>
        <end position="183"/>
    </location>
</feature>
<evidence type="ECO:0000313" key="10">
    <source>
        <dbReference type="EMBL" id="RPA93243.1"/>
    </source>
</evidence>
<evidence type="ECO:0000256" key="5">
    <source>
        <dbReference type="ARBA" id="ARBA00022833"/>
    </source>
</evidence>
<feature type="domain" description="C2H2-type" evidence="9">
    <location>
        <begin position="22"/>
        <end position="51"/>
    </location>
</feature>
<dbReference type="PROSITE" id="PS50157">
    <property type="entry name" value="ZINC_FINGER_C2H2_2"/>
    <property type="match status" value="2"/>
</dbReference>
<dbReference type="PANTHER" id="PTHR40626:SF18">
    <property type="entry name" value="NICOTINATE CATABOLISM CLUSTER-SPECIFIC TRANSCRIPTION FACTOR"/>
    <property type="match status" value="1"/>
</dbReference>
<dbReference type="GO" id="GO:0008270">
    <property type="term" value="F:zinc ion binding"/>
    <property type="evidence" value="ECO:0007669"/>
    <property type="project" value="UniProtKB-KW"/>
</dbReference>
<name>A0A3N4J4J7_9PEZI</name>
<organism evidence="10 11">
    <name type="scientific">Choiromyces venosus 120613-1</name>
    <dbReference type="NCBI Taxonomy" id="1336337"/>
    <lineage>
        <taxon>Eukaryota</taxon>
        <taxon>Fungi</taxon>
        <taxon>Dikarya</taxon>
        <taxon>Ascomycota</taxon>
        <taxon>Pezizomycotina</taxon>
        <taxon>Pezizomycetes</taxon>
        <taxon>Pezizales</taxon>
        <taxon>Tuberaceae</taxon>
        <taxon>Choiromyces</taxon>
    </lineage>
</organism>
<gene>
    <name evidence="10" type="ORF">L873DRAFT_1706077</name>
</gene>
<evidence type="ECO:0000313" key="11">
    <source>
        <dbReference type="Proteomes" id="UP000276215"/>
    </source>
</evidence>
<proteinExistence type="predicted"/>
<dbReference type="SUPFAM" id="SSF57667">
    <property type="entry name" value="beta-beta-alpha zinc fingers"/>
    <property type="match status" value="1"/>
</dbReference>
<feature type="compositionally biased region" description="Low complexity" evidence="8">
    <location>
        <begin position="1"/>
        <end position="11"/>
    </location>
</feature>
<feature type="compositionally biased region" description="Polar residues" evidence="8">
    <location>
        <begin position="110"/>
        <end position="126"/>
    </location>
</feature>
<evidence type="ECO:0000256" key="7">
    <source>
        <dbReference type="PROSITE-ProRule" id="PRU00042"/>
    </source>
</evidence>
<dbReference type="OrthoDB" id="1405595at2759"/>
<dbReference type="InterPro" id="IPR013087">
    <property type="entry name" value="Znf_C2H2_type"/>
</dbReference>
<dbReference type="GO" id="GO:0006351">
    <property type="term" value="P:DNA-templated transcription"/>
    <property type="evidence" value="ECO:0007669"/>
    <property type="project" value="InterPro"/>
</dbReference>
<dbReference type="InterPro" id="IPR036236">
    <property type="entry name" value="Znf_C2H2_sf"/>
</dbReference>
<evidence type="ECO:0000256" key="8">
    <source>
        <dbReference type="SAM" id="MobiDB-lite"/>
    </source>
</evidence>
<keyword evidence="11" id="KW-1185">Reference proteome</keyword>
<dbReference type="GO" id="GO:0005634">
    <property type="term" value="C:nucleus"/>
    <property type="evidence" value="ECO:0007669"/>
    <property type="project" value="UniProtKB-SubCell"/>
</dbReference>
<dbReference type="SMART" id="SM00355">
    <property type="entry name" value="ZnF_C2H2"/>
    <property type="match status" value="2"/>
</dbReference>
<keyword evidence="5" id="KW-0862">Zinc</keyword>
<dbReference type="PROSITE" id="PS00028">
    <property type="entry name" value="ZINC_FINGER_C2H2_1"/>
    <property type="match status" value="2"/>
</dbReference>
<dbReference type="Pfam" id="PF04082">
    <property type="entry name" value="Fungal_trans"/>
    <property type="match status" value="1"/>
</dbReference>
<evidence type="ECO:0000256" key="4">
    <source>
        <dbReference type="ARBA" id="ARBA00022771"/>
    </source>
</evidence>
<evidence type="ECO:0000256" key="2">
    <source>
        <dbReference type="ARBA" id="ARBA00022723"/>
    </source>
</evidence>
<dbReference type="GO" id="GO:0000981">
    <property type="term" value="F:DNA-binding transcription factor activity, RNA polymerase II-specific"/>
    <property type="evidence" value="ECO:0007669"/>
    <property type="project" value="InterPro"/>
</dbReference>
<keyword evidence="4 7" id="KW-0863">Zinc-finger</keyword>
<comment type="subcellular location">
    <subcellularLocation>
        <location evidence="1">Nucleus</location>
    </subcellularLocation>
</comment>